<dbReference type="InterPro" id="IPR038770">
    <property type="entry name" value="Na+/solute_symporter_sf"/>
</dbReference>
<dbReference type="PANTHER" id="PTHR36838">
    <property type="entry name" value="AUXIN EFFLUX CARRIER FAMILY PROTEIN"/>
    <property type="match status" value="1"/>
</dbReference>
<dbReference type="Gene3D" id="1.20.1530.20">
    <property type="match status" value="1"/>
</dbReference>
<evidence type="ECO:0000256" key="5">
    <source>
        <dbReference type="ARBA" id="ARBA00022692"/>
    </source>
</evidence>
<feature type="transmembrane region" description="Helical" evidence="8">
    <location>
        <begin position="129"/>
        <end position="151"/>
    </location>
</feature>
<evidence type="ECO:0000256" key="2">
    <source>
        <dbReference type="ARBA" id="ARBA00010145"/>
    </source>
</evidence>
<dbReference type="RefSeq" id="WP_371754735.1">
    <property type="nucleotide sequence ID" value="NZ_JAYJLD010000019.1"/>
</dbReference>
<dbReference type="PANTHER" id="PTHR36838:SF3">
    <property type="entry name" value="TRANSPORTER AUXIN EFFLUX CARRIER EC FAMILY"/>
    <property type="match status" value="1"/>
</dbReference>
<proteinExistence type="inferred from homology"/>
<dbReference type="Pfam" id="PF03547">
    <property type="entry name" value="Mem_trans"/>
    <property type="match status" value="2"/>
</dbReference>
<keyword evidence="4" id="KW-1003">Cell membrane</keyword>
<comment type="similarity">
    <text evidence="2">Belongs to the auxin efflux carrier (TC 2.A.69) family.</text>
</comment>
<feature type="transmembrane region" description="Helical" evidence="8">
    <location>
        <begin position="6"/>
        <end position="24"/>
    </location>
</feature>
<accession>A0ABU5ZJB1</accession>
<feature type="transmembrane region" description="Helical" evidence="8">
    <location>
        <begin position="104"/>
        <end position="123"/>
    </location>
</feature>
<keyword evidence="7 8" id="KW-0472">Membrane</keyword>
<keyword evidence="10" id="KW-1185">Reference proteome</keyword>
<evidence type="ECO:0000256" key="4">
    <source>
        <dbReference type="ARBA" id="ARBA00022475"/>
    </source>
</evidence>
<evidence type="ECO:0000256" key="3">
    <source>
        <dbReference type="ARBA" id="ARBA00022448"/>
    </source>
</evidence>
<keyword evidence="6 8" id="KW-1133">Transmembrane helix</keyword>
<evidence type="ECO:0000313" key="9">
    <source>
        <dbReference type="EMBL" id="MEB3102613.1"/>
    </source>
</evidence>
<keyword evidence="5 8" id="KW-0812">Transmembrane</keyword>
<feature type="transmembrane region" description="Helical" evidence="8">
    <location>
        <begin position="67"/>
        <end position="92"/>
    </location>
</feature>
<dbReference type="InterPro" id="IPR004776">
    <property type="entry name" value="Mem_transp_PIN-like"/>
</dbReference>
<evidence type="ECO:0000256" key="1">
    <source>
        <dbReference type="ARBA" id="ARBA00004651"/>
    </source>
</evidence>
<protein>
    <submittedName>
        <fullName evidence="9">AEC family transporter</fullName>
    </submittedName>
</protein>
<gene>
    <name evidence="9" type="ORF">VF724_13160</name>
</gene>
<evidence type="ECO:0000313" key="10">
    <source>
        <dbReference type="Proteomes" id="UP001310386"/>
    </source>
</evidence>
<feature type="transmembrane region" description="Helical" evidence="8">
    <location>
        <begin position="227"/>
        <end position="246"/>
    </location>
</feature>
<dbReference type="EMBL" id="JAYJLD010000019">
    <property type="protein sequence ID" value="MEB3102613.1"/>
    <property type="molecule type" value="Genomic_DNA"/>
</dbReference>
<dbReference type="Proteomes" id="UP001310386">
    <property type="component" value="Unassembled WGS sequence"/>
</dbReference>
<feature type="transmembrane region" description="Helical" evidence="8">
    <location>
        <begin position="163"/>
        <end position="183"/>
    </location>
</feature>
<evidence type="ECO:0000256" key="6">
    <source>
        <dbReference type="ARBA" id="ARBA00022989"/>
    </source>
</evidence>
<comment type="subcellular location">
    <subcellularLocation>
        <location evidence="1">Cell membrane</location>
        <topology evidence="1">Multi-pass membrane protein</topology>
    </subcellularLocation>
</comment>
<comment type="caution">
    <text evidence="9">The sequence shown here is derived from an EMBL/GenBank/DDBJ whole genome shotgun (WGS) entry which is preliminary data.</text>
</comment>
<organism evidence="9 10">
    <name type="scientific">Ferviditalea candida</name>
    <dbReference type="NCBI Taxonomy" id="3108399"/>
    <lineage>
        <taxon>Bacteria</taxon>
        <taxon>Bacillati</taxon>
        <taxon>Bacillota</taxon>
        <taxon>Bacilli</taxon>
        <taxon>Bacillales</taxon>
        <taxon>Paenibacillaceae</taxon>
        <taxon>Ferviditalea</taxon>
    </lineage>
</organism>
<name>A0ABU5ZJB1_9BACL</name>
<reference evidence="9" key="1">
    <citation type="submission" date="2023-12" db="EMBL/GenBank/DDBJ databases">
        <title>Fervidustalea candida gen. nov., sp. nov., a novel member of the family Paenibacillaceae isolated from a geothermal area.</title>
        <authorList>
            <person name="Li W.-J."/>
            <person name="Jiao J.-Y."/>
            <person name="Chen Y."/>
        </authorList>
    </citation>
    <scope>NUCLEOTIDE SEQUENCE</scope>
    <source>
        <strain evidence="9">SYSU GA230002</strain>
    </source>
</reference>
<feature type="transmembrane region" description="Helical" evidence="8">
    <location>
        <begin position="195"/>
        <end position="215"/>
    </location>
</feature>
<evidence type="ECO:0000256" key="7">
    <source>
        <dbReference type="ARBA" id="ARBA00023136"/>
    </source>
</evidence>
<evidence type="ECO:0000256" key="8">
    <source>
        <dbReference type="SAM" id="Phobius"/>
    </source>
</evidence>
<keyword evidence="3" id="KW-0813">Transport</keyword>
<sequence>MDFLLLLETILKMAILIGIGFIIAVKTPLSQDIRKFLIMLIINVVVPALILHAFLQLSIDNQLLMQILMTFVFSVLFNLISLFAALGIAKAFFKQTVKARETAFLSALGNTALIGIPLCATLFGPKGAILAAVFDAGMALILWSLGVMLIQQKGSIGFRTFKSMFNMPLLAILIGFLMAFLKISPPHFVKDVADTVGYAATPLAMFYIGMLIMSIVKQKRKISPSRLALPIALKLVVFPIASYLFLMHLSLNETIENILLIQVTMPTLSTAPIVMAMNHADDELGAVTALSSTVLSLVSIPMLVYIGKILIF</sequence>
<feature type="transmembrane region" description="Helical" evidence="8">
    <location>
        <begin position="284"/>
        <end position="306"/>
    </location>
</feature>
<feature type="transmembrane region" description="Helical" evidence="8">
    <location>
        <begin position="36"/>
        <end position="55"/>
    </location>
</feature>